<dbReference type="SUPFAM" id="SSF88874">
    <property type="entry name" value="Receptor-binding domain of short tail fibre protein gp12"/>
    <property type="match status" value="1"/>
</dbReference>
<feature type="domain" description="Phage tail collar" evidence="1">
    <location>
        <begin position="37"/>
        <end position="93"/>
    </location>
</feature>
<dbReference type="RefSeq" id="WP_289365186.1">
    <property type="nucleotide sequence ID" value="NZ_JAUCBP010000007.1"/>
</dbReference>
<keyword evidence="3" id="KW-1185">Reference proteome</keyword>
<dbReference type="InterPro" id="IPR011083">
    <property type="entry name" value="Phage_tail_collar_dom"/>
</dbReference>
<dbReference type="InterPro" id="IPR037053">
    <property type="entry name" value="Phage_tail_collar_dom_sf"/>
</dbReference>
<evidence type="ECO:0000259" key="1">
    <source>
        <dbReference type="Pfam" id="PF07484"/>
    </source>
</evidence>
<comment type="caution">
    <text evidence="2">The sequence shown here is derived from an EMBL/GenBank/DDBJ whole genome shotgun (WGS) entry which is preliminary data.</text>
</comment>
<protein>
    <submittedName>
        <fullName evidence="2">Tail fiber protein</fullName>
    </submittedName>
</protein>
<evidence type="ECO:0000313" key="3">
    <source>
        <dbReference type="Proteomes" id="UP001234343"/>
    </source>
</evidence>
<dbReference type="Proteomes" id="UP001234343">
    <property type="component" value="Unassembled WGS sequence"/>
</dbReference>
<name>A0ABT7SXJ0_9ALTE</name>
<accession>A0ABT7SXJ0</accession>
<sequence>MTYKAKTKQWLAASLGIVFFCMGYAPKTYAGSDPLVGDIMLFGGNFCPRGWADANGALLAISSNNALFSLYGTTYGGDGRTTFALPDLRSRVPLGQGNGPGLTDRRLGSKSGSERLIITANNLGGHTHVATTASTLNASSLPGTTSDPSGNSLADDAGEIIYNGSATPDTTMASNAATSSTVVSVSGNGSSTSPSGQQPYITMRYCVALFGVYPARN</sequence>
<dbReference type="EMBL" id="JAUCBP010000007">
    <property type="protein sequence ID" value="MDM7860902.1"/>
    <property type="molecule type" value="Genomic_DNA"/>
</dbReference>
<evidence type="ECO:0000313" key="2">
    <source>
        <dbReference type="EMBL" id="MDM7860902.1"/>
    </source>
</evidence>
<dbReference type="Pfam" id="PF07484">
    <property type="entry name" value="Collar"/>
    <property type="match status" value="1"/>
</dbReference>
<gene>
    <name evidence="2" type="ORF">QTP81_09870</name>
</gene>
<reference evidence="2 3" key="1">
    <citation type="submission" date="2023-06" db="EMBL/GenBank/DDBJ databases">
        <title>Alteromonas sp. ASW11-36 isolated from intertidal sand.</title>
        <authorList>
            <person name="Li Y."/>
        </authorList>
    </citation>
    <scope>NUCLEOTIDE SEQUENCE [LARGE SCALE GENOMIC DNA]</scope>
    <source>
        <strain evidence="2 3">ASW11-36</strain>
    </source>
</reference>
<organism evidence="2 3">
    <name type="scientific">Alteromonas arenosi</name>
    <dbReference type="NCBI Taxonomy" id="3055817"/>
    <lineage>
        <taxon>Bacteria</taxon>
        <taxon>Pseudomonadati</taxon>
        <taxon>Pseudomonadota</taxon>
        <taxon>Gammaproteobacteria</taxon>
        <taxon>Alteromonadales</taxon>
        <taxon>Alteromonadaceae</taxon>
        <taxon>Alteromonas/Salinimonas group</taxon>
        <taxon>Alteromonas</taxon>
    </lineage>
</organism>
<proteinExistence type="predicted"/>
<dbReference type="Gene3D" id="3.90.1340.10">
    <property type="entry name" value="Phage tail collar domain"/>
    <property type="match status" value="1"/>
</dbReference>